<dbReference type="Pfam" id="PF19033">
    <property type="entry name" value="Intu_longin_3"/>
    <property type="match status" value="1"/>
</dbReference>
<dbReference type="InterPro" id="IPR043989">
    <property type="entry name" value="CCZ1/INTU/HSP4_longin_3"/>
</dbReference>
<dbReference type="STRING" id="66420.A0A194PWR0"/>
<dbReference type="AlphaFoldDB" id="A0A194PWR0"/>
<comment type="similarity">
    <text evidence="1">Belongs to the CCZ1 family.</text>
</comment>
<evidence type="ECO:0000256" key="1">
    <source>
        <dbReference type="ARBA" id="ARBA00005352"/>
    </source>
</evidence>
<dbReference type="InterPro" id="IPR013176">
    <property type="entry name" value="Ccz1"/>
</dbReference>
<gene>
    <name evidence="5" type="ORF">RR46_11283</name>
</gene>
<evidence type="ECO:0000259" key="4">
    <source>
        <dbReference type="Pfam" id="PF19033"/>
    </source>
</evidence>
<evidence type="ECO:0000259" key="2">
    <source>
        <dbReference type="Pfam" id="PF19031"/>
    </source>
</evidence>
<proteinExistence type="inferred from homology"/>
<dbReference type="Proteomes" id="UP000053268">
    <property type="component" value="Unassembled WGS sequence"/>
</dbReference>
<evidence type="ECO:0000313" key="5">
    <source>
        <dbReference type="EMBL" id="KPI95570.1"/>
    </source>
</evidence>
<dbReference type="PANTHER" id="PTHR13056">
    <property type="entry name" value="VACUOLAR FUSION PROTEIN CCZ1 HOMOLOG-RELATED"/>
    <property type="match status" value="1"/>
</dbReference>
<evidence type="ECO:0000313" key="6">
    <source>
        <dbReference type="Proteomes" id="UP000053268"/>
    </source>
</evidence>
<dbReference type="InterPro" id="IPR043988">
    <property type="entry name" value="CCZ1/INTU_longin_2"/>
</dbReference>
<feature type="domain" description="CCZ1/INTU second Longin" evidence="3">
    <location>
        <begin position="200"/>
        <end position="312"/>
    </location>
</feature>
<feature type="domain" description="CCZ1/INTU/HPS4 third Longin" evidence="4">
    <location>
        <begin position="343"/>
        <end position="437"/>
    </location>
</feature>
<accession>A0A194PWR0</accession>
<dbReference type="GO" id="GO:0035658">
    <property type="term" value="C:Mon1-Ccz1 complex"/>
    <property type="evidence" value="ECO:0007669"/>
    <property type="project" value="InterPro"/>
</dbReference>
<dbReference type="Pfam" id="PF19031">
    <property type="entry name" value="Intu_longin_1"/>
    <property type="match status" value="1"/>
</dbReference>
<keyword evidence="6" id="KW-1185">Reference proteome</keyword>
<name>A0A194PWR0_PAPXU</name>
<reference evidence="5 6" key="1">
    <citation type="journal article" date="2015" name="Nat. Commun.">
        <title>Outbred genome sequencing and CRISPR/Cas9 gene editing in butterflies.</title>
        <authorList>
            <person name="Li X."/>
            <person name="Fan D."/>
            <person name="Zhang W."/>
            <person name="Liu G."/>
            <person name="Zhang L."/>
            <person name="Zhao L."/>
            <person name="Fang X."/>
            <person name="Chen L."/>
            <person name="Dong Y."/>
            <person name="Chen Y."/>
            <person name="Ding Y."/>
            <person name="Zhao R."/>
            <person name="Feng M."/>
            <person name="Zhu Y."/>
            <person name="Feng Y."/>
            <person name="Jiang X."/>
            <person name="Zhu D."/>
            <person name="Xiang H."/>
            <person name="Feng X."/>
            <person name="Li S."/>
            <person name="Wang J."/>
            <person name="Zhang G."/>
            <person name="Kronforst M.R."/>
            <person name="Wang W."/>
        </authorList>
    </citation>
    <scope>NUCLEOTIDE SEQUENCE [LARGE SCALE GENOMIC DNA]</scope>
    <source>
        <strain evidence="5">Ya'a_city_454_Px</strain>
        <tissue evidence="5">Whole body</tissue>
    </source>
</reference>
<dbReference type="PANTHER" id="PTHR13056:SF0">
    <property type="entry name" value="VACUOLAR FUSION PROTEIN CCZ1 HOMOLOG-RELATED"/>
    <property type="match status" value="1"/>
</dbReference>
<protein>
    <submittedName>
        <fullName evidence="5">Vacuolar fusion protein CCZ1-like</fullName>
    </submittedName>
</protein>
<sequence length="451" mass="51593">MIDVESKINSFFIFNSTFGPKEGEELKRILFFHPSQISADARKIQVGLCEAVVKFMSTFSSEPCEALQTQTKRYIFYQPEKNYWMVLVVRIPYATKALSSIGEKKGDMVQPSIMQNLLVTAYKMFRMFVGLFTDVPADVIYTKCQQFFTPYILSRCITNDVINVIQGINYLPLEKNSFLKIVCFIDLLEINFQDFKCIGFIYNEQLIWNGLSTDDMLTLYQYLVQSLLPKQVEKEIQGGAVTAAQRHGRFITPCDGIHTDEDIDKIIKVYLKLEDDTETKQYYLIIYRTLSATICLTVYADKTLELETLKSLDAFIGPQLYSIASTISKQCTLHALQNAQLANTENKFLYFNRINLAFKSSVPINSLSPSAAIKPEVLNIIAGIHSDRKSLGNYGEIIIKTLDEYWITGKSSNEREFYVIIQKKNANVIEIAEEVKQVCEAQMKGIFFYPM</sequence>
<dbReference type="Pfam" id="PF19032">
    <property type="entry name" value="Intu_longin_2"/>
    <property type="match status" value="1"/>
</dbReference>
<dbReference type="GO" id="GO:0016192">
    <property type="term" value="P:vesicle-mediated transport"/>
    <property type="evidence" value="ECO:0007669"/>
    <property type="project" value="InterPro"/>
</dbReference>
<dbReference type="EMBL" id="KQ459595">
    <property type="protein sequence ID" value="KPI95570.1"/>
    <property type="molecule type" value="Genomic_DNA"/>
</dbReference>
<evidence type="ECO:0000259" key="3">
    <source>
        <dbReference type="Pfam" id="PF19032"/>
    </source>
</evidence>
<organism evidence="5 6">
    <name type="scientific">Papilio xuthus</name>
    <name type="common">Asian swallowtail butterfly</name>
    <dbReference type="NCBI Taxonomy" id="66420"/>
    <lineage>
        <taxon>Eukaryota</taxon>
        <taxon>Metazoa</taxon>
        <taxon>Ecdysozoa</taxon>
        <taxon>Arthropoda</taxon>
        <taxon>Hexapoda</taxon>
        <taxon>Insecta</taxon>
        <taxon>Pterygota</taxon>
        <taxon>Neoptera</taxon>
        <taxon>Endopterygota</taxon>
        <taxon>Lepidoptera</taxon>
        <taxon>Glossata</taxon>
        <taxon>Ditrysia</taxon>
        <taxon>Papilionoidea</taxon>
        <taxon>Papilionidae</taxon>
        <taxon>Papilioninae</taxon>
        <taxon>Papilio</taxon>
    </lineage>
</organism>
<feature type="domain" description="CCZ1/INTU/HSP4 first Longin" evidence="2">
    <location>
        <begin position="9"/>
        <end position="130"/>
    </location>
</feature>
<dbReference type="InterPro" id="IPR043987">
    <property type="entry name" value="CCZ1/INTU/HSP4_longin_1"/>
</dbReference>